<dbReference type="InParanoid" id="Q7YX99"/>
<dbReference type="FunCoup" id="Q7YX99">
    <property type="interactions" value="1522"/>
</dbReference>
<evidence type="ECO:0000313" key="2">
    <source>
        <dbReference type="EMBL" id="CAE17676.1"/>
    </source>
</evidence>
<accession>Q7YX99</accession>
<dbReference type="OMA" id="SGFHHTP"/>
<dbReference type="UCSC" id="B0462.4">
    <property type="organism name" value="c. elegans"/>
</dbReference>
<organism evidence="2 3">
    <name type="scientific">Caenorhabditis elegans</name>
    <dbReference type="NCBI Taxonomy" id="6239"/>
    <lineage>
        <taxon>Eukaryota</taxon>
        <taxon>Metazoa</taxon>
        <taxon>Ecdysozoa</taxon>
        <taxon>Nematoda</taxon>
        <taxon>Chromadorea</taxon>
        <taxon>Rhabditida</taxon>
        <taxon>Rhabditina</taxon>
        <taxon>Rhabditomorpha</taxon>
        <taxon>Rhabditoidea</taxon>
        <taxon>Rhabditidae</taxon>
        <taxon>Peloderinae</taxon>
        <taxon>Caenorhabditis</taxon>
    </lineage>
</organism>
<dbReference type="PANTHER" id="PTHR37440">
    <property type="entry name" value="PROTEIN CBG17852-RELATED"/>
    <property type="match status" value="1"/>
</dbReference>
<name>Q7YX99_CAEEL</name>
<dbReference type="RefSeq" id="NP_001021352.1">
    <property type="nucleotide sequence ID" value="NM_001026181.5"/>
</dbReference>
<dbReference type="PaxDb" id="6239-B0462.4"/>
<feature type="compositionally biased region" description="Polar residues" evidence="1">
    <location>
        <begin position="67"/>
        <end position="87"/>
    </location>
</feature>
<dbReference type="AlphaFoldDB" id="Q7YX99"/>
<dbReference type="eggNOG" id="ENOG502THZK">
    <property type="taxonomic scope" value="Eukaryota"/>
</dbReference>
<protein>
    <submittedName>
        <fullName evidence="2">CDT1-like protein a, chloroplastic</fullName>
    </submittedName>
</protein>
<feature type="region of interest" description="Disordered" evidence="1">
    <location>
        <begin position="23"/>
        <end position="87"/>
    </location>
</feature>
<gene>
    <name evidence="2 4" type="primary">xxxp-1</name>
    <name evidence="4" type="ORF">B0462.4</name>
    <name evidence="2" type="ORF">CELE_B0462.4</name>
</gene>
<dbReference type="Proteomes" id="UP000001940">
    <property type="component" value="Chromosome V"/>
</dbReference>
<dbReference type="EMBL" id="BX284605">
    <property type="protein sequence ID" value="CAE17676.1"/>
    <property type="molecule type" value="Genomic_DNA"/>
</dbReference>
<dbReference type="Bgee" id="WBGene00007183">
    <property type="expression patterns" value="Expressed in embryo and 3 other cell types or tissues"/>
</dbReference>
<evidence type="ECO:0000313" key="4">
    <source>
        <dbReference type="WormBase" id="B0462.4"/>
    </source>
</evidence>
<sequence length="131" mass="14816">MKVKFFAEILSEFSGFHHTPDFKASRSTGDFSKFSTAKNYRRPSTESTTSNHSIHIPVGVDDVPVLPTSTMQTPHFTKNLHSSPSISRMASLSRVQEKLQRKLKKASSLEDLEHLIPQNTRKNSLSYRVLV</sequence>
<dbReference type="SMR" id="Q7YX99"/>
<evidence type="ECO:0000256" key="1">
    <source>
        <dbReference type="SAM" id="MobiDB-lite"/>
    </source>
</evidence>
<dbReference type="PANTHER" id="PTHR37440:SF2">
    <property type="entry name" value="CDT1-LIKE PROTEIN A, CHLOROPLASTIC"/>
    <property type="match status" value="1"/>
</dbReference>
<dbReference type="WormBase" id="B0462.4">
    <property type="protein sequence ID" value="CE34639"/>
    <property type="gene ID" value="WBGene00007183"/>
    <property type="gene designation" value="xxxp-1"/>
</dbReference>
<proteinExistence type="predicted"/>
<evidence type="ECO:0000313" key="3">
    <source>
        <dbReference type="Proteomes" id="UP000001940"/>
    </source>
</evidence>
<keyword evidence="3" id="KW-1185">Reference proteome</keyword>
<dbReference type="GeneID" id="3565552"/>
<dbReference type="CTD" id="3565552"/>
<dbReference type="HOGENOM" id="CLU_1929471_0_0_1"/>
<feature type="compositionally biased region" description="Polar residues" evidence="1">
    <location>
        <begin position="25"/>
        <end position="38"/>
    </location>
</feature>
<dbReference type="OrthoDB" id="5852778at2759"/>
<dbReference type="AGR" id="WB:WBGene00007183"/>
<dbReference type="KEGG" id="cel:CELE_B0462.4"/>
<reference evidence="2 3" key="1">
    <citation type="journal article" date="1998" name="Science">
        <title>Genome sequence of the nematode C. elegans: a platform for investigating biology.</title>
        <authorList>
            <consortium name="The C. elegans sequencing consortium"/>
            <person name="Sulson J.E."/>
            <person name="Waterston R."/>
        </authorList>
    </citation>
    <scope>NUCLEOTIDE SEQUENCE [LARGE SCALE GENOMIC DNA]</scope>
    <source>
        <strain evidence="2 3">Bristol N2</strain>
    </source>
</reference>